<proteinExistence type="predicted"/>
<dbReference type="OrthoDB" id="2687876at2759"/>
<evidence type="ECO:0008006" key="3">
    <source>
        <dbReference type="Google" id="ProtNLM"/>
    </source>
</evidence>
<dbReference type="InterPro" id="IPR011009">
    <property type="entry name" value="Kinase-like_dom_sf"/>
</dbReference>
<dbReference type="AlphaFoldDB" id="A0A5N6UQQ7"/>
<protein>
    <recommendedName>
        <fullName evidence="3">Alpha-galactosidase A</fullName>
    </recommendedName>
</protein>
<evidence type="ECO:0000313" key="1">
    <source>
        <dbReference type="EMBL" id="KAE8160969.1"/>
    </source>
</evidence>
<reference evidence="1 2" key="1">
    <citation type="submission" date="2019-04" db="EMBL/GenBank/DDBJ databases">
        <title>Friends and foes A comparative genomics study of 23 Aspergillus species from section Flavi.</title>
        <authorList>
            <consortium name="DOE Joint Genome Institute"/>
            <person name="Kjaerbolling I."/>
            <person name="Vesth T."/>
            <person name="Frisvad J.C."/>
            <person name="Nybo J.L."/>
            <person name="Theobald S."/>
            <person name="Kildgaard S."/>
            <person name="Isbrandt T."/>
            <person name="Kuo A."/>
            <person name="Sato A."/>
            <person name="Lyhne E.K."/>
            <person name="Kogle M.E."/>
            <person name="Wiebenga A."/>
            <person name="Kun R.S."/>
            <person name="Lubbers R.J."/>
            <person name="Makela M.R."/>
            <person name="Barry K."/>
            <person name="Chovatia M."/>
            <person name="Clum A."/>
            <person name="Daum C."/>
            <person name="Haridas S."/>
            <person name="He G."/>
            <person name="LaButti K."/>
            <person name="Lipzen A."/>
            <person name="Mondo S."/>
            <person name="Riley R."/>
            <person name="Salamov A."/>
            <person name="Simmons B.A."/>
            <person name="Magnuson J.K."/>
            <person name="Henrissat B."/>
            <person name="Mortensen U.H."/>
            <person name="Larsen T.O."/>
            <person name="Devries R.P."/>
            <person name="Grigoriev I.V."/>
            <person name="Machida M."/>
            <person name="Baker S.E."/>
            <person name="Andersen M.R."/>
        </authorList>
    </citation>
    <scope>NUCLEOTIDE SEQUENCE [LARGE SCALE GENOMIC DNA]</scope>
    <source>
        <strain evidence="1 2">CBS 117626</strain>
    </source>
</reference>
<evidence type="ECO:0000313" key="2">
    <source>
        <dbReference type="Proteomes" id="UP000326950"/>
    </source>
</evidence>
<dbReference type="EMBL" id="ML738649">
    <property type="protein sequence ID" value="KAE8160969.1"/>
    <property type="molecule type" value="Genomic_DNA"/>
</dbReference>
<dbReference type="Proteomes" id="UP000326950">
    <property type="component" value="Unassembled WGS sequence"/>
</dbReference>
<accession>A0A5N6UQQ7</accession>
<dbReference type="SUPFAM" id="SSF56112">
    <property type="entry name" value="Protein kinase-like (PK-like)"/>
    <property type="match status" value="1"/>
</dbReference>
<keyword evidence="2" id="KW-1185">Reference proteome</keyword>
<name>A0A5N6UQQ7_ASPTM</name>
<gene>
    <name evidence="1" type="ORF">BDV40DRAFT_301821</name>
</gene>
<sequence>MPLDSLPDLPQDESWNHAYITRDNLTGELKTSLATRIYPSVNCIWHANLVDCMDLTKTRIVSPNAFEATFPLTKSGPQDTVITKLARFEWEILGIERETQAYKVLEKAGLAPRFLGHVHEHGRVVGFVLEKLEGRHGCIEDLSTCQAILQSFHGLGLLHGNVNRYNFIIQQGSTKLIDFEHSRYCPGVVESMNTEMNSLREQLAEEMGRGAGIITTDIAADDN</sequence>
<organism evidence="1 2">
    <name type="scientific">Aspergillus tamarii</name>
    <dbReference type="NCBI Taxonomy" id="41984"/>
    <lineage>
        <taxon>Eukaryota</taxon>
        <taxon>Fungi</taxon>
        <taxon>Dikarya</taxon>
        <taxon>Ascomycota</taxon>
        <taxon>Pezizomycotina</taxon>
        <taxon>Eurotiomycetes</taxon>
        <taxon>Eurotiomycetidae</taxon>
        <taxon>Eurotiales</taxon>
        <taxon>Aspergillaceae</taxon>
        <taxon>Aspergillus</taxon>
        <taxon>Aspergillus subgen. Circumdati</taxon>
    </lineage>
</organism>